<organism evidence="3 4">
    <name type="scientific">Rhizophagus irregularis (strain DAOM 181602 / DAOM 197198 / MUCL 43194)</name>
    <name type="common">Arbuscular mycorrhizal fungus</name>
    <name type="synonym">Glomus intraradices</name>
    <dbReference type="NCBI Taxonomy" id="747089"/>
    <lineage>
        <taxon>Eukaryota</taxon>
        <taxon>Fungi</taxon>
        <taxon>Fungi incertae sedis</taxon>
        <taxon>Mucoromycota</taxon>
        <taxon>Glomeromycotina</taxon>
        <taxon>Glomeromycetes</taxon>
        <taxon>Glomerales</taxon>
        <taxon>Glomeraceae</taxon>
        <taxon>Rhizophagus</taxon>
    </lineage>
</organism>
<evidence type="ECO:0000256" key="1">
    <source>
        <dbReference type="SAM" id="SignalP"/>
    </source>
</evidence>
<dbReference type="Proteomes" id="UP000018888">
    <property type="component" value="Unassembled WGS sequence"/>
</dbReference>
<keyword evidence="1" id="KW-0732">Signal</keyword>
<gene>
    <name evidence="3" type="ORF">GLOIN_2v1768957</name>
</gene>
<dbReference type="AlphaFoldDB" id="A0A2P4QFZ3"/>
<sequence>MNNFIEKVLILILVFTTITFAVPLNYDQEACPTGFGRCIDGRAPTENDALLRRFPKIKLPKLGPILKVPLINGPSSSSVWKSFDSFRGKTKTSGTGKNKKYFEWDFTHNDIEVYDNKGNHLGSMDPSNGNMTKPPLYIYSILIQPSV</sequence>
<dbReference type="VEuPathDB" id="FungiDB:RhiirFUN_006733"/>
<protein>
    <submittedName>
        <fullName evidence="3">Cytotoxic-domain-containing protein</fullName>
    </submittedName>
</protein>
<feature type="domain" description="Colicin E3-like ribonuclease" evidence="2">
    <location>
        <begin position="95"/>
        <end position="135"/>
    </location>
</feature>
<proteinExistence type="predicted"/>
<dbReference type="GO" id="GO:0003723">
    <property type="term" value="F:RNA binding"/>
    <property type="evidence" value="ECO:0007669"/>
    <property type="project" value="InterPro"/>
</dbReference>
<feature type="signal peptide" evidence="1">
    <location>
        <begin position="1"/>
        <end position="21"/>
    </location>
</feature>
<dbReference type="EMBL" id="AUPC02000049">
    <property type="protein sequence ID" value="POG76559.1"/>
    <property type="molecule type" value="Genomic_DNA"/>
</dbReference>
<dbReference type="GO" id="GO:0016788">
    <property type="term" value="F:hydrolase activity, acting on ester bonds"/>
    <property type="evidence" value="ECO:0007669"/>
    <property type="project" value="InterPro"/>
</dbReference>
<dbReference type="GO" id="GO:0043022">
    <property type="term" value="F:ribosome binding"/>
    <property type="evidence" value="ECO:0007669"/>
    <property type="project" value="InterPro"/>
</dbReference>
<reference evidence="3 4" key="1">
    <citation type="journal article" date="2013" name="Proc. Natl. Acad. Sci. U.S.A.">
        <title>Genome of an arbuscular mycorrhizal fungus provides insight into the oldest plant symbiosis.</title>
        <authorList>
            <person name="Tisserant E."/>
            <person name="Malbreil M."/>
            <person name="Kuo A."/>
            <person name="Kohler A."/>
            <person name="Symeonidi A."/>
            <person name="Balestrini R."/>
            <person name="Charron P."/>
            <person name="Duensing N."/>
            <person name="Frei Dit Frey N."/>
            <person name="Gianinazzi-Pearson V."/>
            <person name="Gilbert L.B."/>
            <person name="Handa Y."/>
            <person name="Herr J.R."/>
            <person name="Hijri M."/>
            <person name="Koul R."/>
            <person name="Kawaguchi M."/>
            <person name="Krajinski F."/>
            <person name="Lammers P.J."/>
            <person name="Masclaux F.G."/>
            <person name="Murat C."/>
            <person name="Morin E."/>
            <person name="Ndikumana S."/>
            <person name="Pagni M."/>
            <person name="Petitpierre D."/>
            <person name="Requena N."/>
            <person name="Rosikiewicz P."/>
            <person name="Riley R."/>
            <person name="Saito K."/>
            <person name="San Clemente H."/>
            <person name="Shapiro H."/>
            <person name="van Tuinen D."/>
            <person name="Becard G."/>
            <person name="Bonfante P."/>
            <person name="Paszkowski U."/>
            <person name="Shachar-Hill Y.Y."/>
            <person name="Tuskan G.A."/>
            <person name="Young P.W."/>
            <person name="Sanders I.R."/>
            <person name="Henrissat B."/>
            <person name="Rensing S.A."/>
            <person name="Grigoriev I.V."/>
            <person name="Corradi N."/>
            <person name="Roux C."/>
            <person name="Martin F."/>
        </authorList>
    </citation>
    <scope>NUCLEOTIDE SEQUENCE [LARGE SCALE GENOMIC DNA]</scope>
    <source>
        <strain evidence="3 4">DAOM 197198</strain>
    </source>
</reference>
<reference evidence="3 4" key="2">
    <citation type="journal article" date="2018" name="New Phytol.">
        <title>High intraspecific genome diversity in the model arbuscular mycorrhizal symbiont Rhizophagus irregularis.</title>
        <authorList>
            <person name="Chen E.C.H."/>
            <person name="Morin E."/>
            <person name="Beaudet D."/>
            <person name="Noel J."/>
            <person name="Yildirir G."/>
            <person name="Ndikumana S."/>
            <person name="Charron P."/>
            <person name="St-Onge C."/>
            <person name="Giorgi J."/>
            <person name="Kruger M."/>
            <person name="Marton T."/>
            <person name="Ropars J."/>
            <person name="Grigoriev I.V."/>
            <person name="Hainaut M."/>
            <person name="Henrissat B."/>
            <person name="Roux C."/>
            <person name="Martin F."/>
            <person name="Corradi N."/>
        </authorList>
    </citation>
    <scope>NUCLEOTIDE SEQUENCE [LARGE SCALE GENOMIC DNA]</scope>
    <source>
        <strain evidence="3 4">DAOM 197198</strain>
    </source>
</reference>
<dbReference type="InterPro" id="IPR009105">
    <property type="entry name" value="Colicin_E3_ribonuclease"/>
</dbReference>
<accession>A0A2P4QFZ3</accession>
<dbReference type="Gene3D" id="3.10.380.10">
    <property type="entry name" value="Colicin E3-like ribonuclease domain"/>
    <property type="match status" value="1"/>
</dbReference>
<evidence type="ECO:0000259" key="2">
    <source>
        <dbReference type="Pfam" id="PF09000"/>
    </source>
</evidence>
<dbReference type="SUPFAM" id="SSF63840">
    <property type="entry name" value="Ribonuclease domain of colicin E3"/>
    <property type="match status" value="1"/>
</dbReference>
<comment type="caution">
    <text evidence="3">The sequence shown here is derived from an EMBL/GenBank/DDBJ whole genome shotgun (WGS) entry which is preliminary data.</text>
</comment>
<name>A0A2P4QFZ3_RHIID</name>
<feature type="chain" id="PRO_5015190249" evidence="1">
    <location>
        <begin position="22"/>
        <end position="147"/>
    </location>
</feature>
<keyword evidence="4" id="KW-1185">Reference proteome</keyword>
<dbReference type="InterPro" id="IPR036725">
    <property type="entry name" value="ColE3_ribonuclease_sf"/>
</dbReference>
<dbReference type="Pfam" id="PF09000">
    <property type="entry name" value="Cytotoxic"/>
    <property type="match status" value="1"/>
</dbReference>
<evidence type="ECO:0000313" key="4">
    <source>
        <dbReference type="Proteomes" id="UP000018888"/>
    </source>
</evidence>
<evidence type="ECO:0000313" key="3">
    <source>
        <dbReference type="EMBL" id="POG76559.1"/>
    </source>
</evidence>